<feature type="transmembrane region" description="Helical" evidence="1">
    <location>
        <begin position="96"/>
        <end position="118"/>
    </location>
</feature>
<feature type="transmembrane region" description="Helical" evidence="1">
    <location>
        <begin position="224"/>
        <end position="245"/>
    </location>
</feature>
<comment type="caution">
    <text evidence="2">The sequence shown here is derived from an EMBL/GenBank/DDBJ whole genome shotgun (WGS) entry which is preliminary data.</text>
</comment>
<feature type="transmembrane region" description="Helical" evidence="1">
    <location>
        <begin position="71"/>
        <end position="89"/>
    </location>
</feature>
<evidence type="ECO:0000313" key="3">
    <source>
        <dbReference type="Proteomes" id="UP000678228"/>
    </source>
</evidence>
<keyword evidence="1" id="KW-0472">Membrane</keyword>
<feature type="transmembrane region" description="Helical" evidence="1">
    <location>
        <begin position="156"/>
        <end position="178"/>
    </location>
</feature>
<dbReference type="Proteomes" id="UP000678228">
    <property type="component" value="Unassembled WGS sequence"/>
</dbReference>
<feature type="transmembrane region" description="Helical" evidence="1">
    <location>
        <begin position="251"/>
        <end position="268"/>
    </location>
</feature>
<organism evidence="2 3">
    <name type="scientific">Halalkalibacter suaedae</name>
    <dbReference type="NCBI Taxonomy" id="2822140"/>
    <lineage>
        <taxon>Bacteria</taxon>
        <taxon>Bacillati</taxon>
        <taxon>Bacillota</taxon>
        <taxon>Bacilli</taxon>
        <taxon>Bacillales</taxon>
        <taxon>Bacillaceae</taxon>
        <taxon>Halalkalibacter</taxon>
    </lineage>
</organism>
<proteinExistence type="predicted"/>
<keyword evidence="1" id="KW-1133">Transmembrane helix</keyword>
<dbReference type="EMBL" id="JAGKSQ010000021">
    <property type="protein sequence ID" value="MBP3953660.1"/>
    <property type="molecule type" value="Genomic_DNA"/>
</dbReference>
<dbReference type="RefSeq" id="WP_210599513.1">
    <property type="nucleotide sequence ID" value="NZ_JAGKSQ010000021.1"/>
</dbReference>
<feature type="transmembrane region" description="Helical" evidence="1">
    <location>
        <begin position="124"/>
        <end position="144"/>
    </location>
</feature>
<accession>A0A940WWE7</accession>
<reference evidence="2" key="1">
    <citation type="submission" date="2021-03" db="EMBL/GenBank/DDBJ databases">
        <title>Bacillus suaedae sp. nov., isolated from Suaeda aralocaspica.</title>
        <authorList>
            <person name="Lei R.F.R."/>
        </authorList>
    </citation>
    <scope>NUCLEOTIDE SEQUENCE</scope>
    <source>
        <strain evidence="2">YZJH907-2</strain>
    </source>
</reference>
<protein>
    <submittedName>
        <fullName evidence="2">Uncharacterized protein</fullName>
    </submittedName>
</protein>
<name>A0A940WWE7_9BACI</name>
<sequence>MSNFFWYMILVAIGVFLILFTFYKKKNILNHISFLLSTVSLAYLGEVIILFVFEGYRYKTGLLVDSVESDIIGHLLLNGIFWGSLFLIVSVFQLRYYWIFVISVLLMLIEVLFIRLGLYTQNWWETYMTGILAIFLLSCTKKWYSSLFYKPNKYLRLFSFYLIAWVVLVGPSLLLMVFGKHHFGLGLSENHYLDHVFFGVPYNLFLSFICFIFIVYLKNPYWKLAPFIIIITLDFVLLNLNIATFFEGWNLFYLGQVRYLCLVLFILLERNTLHLSKTTEAK</sequence>
<feature type="transmembrane region" description="Helical" evidence="1">
    <location>
        <begin position="6"/>
        <end position="23"/>
    </location>
</feature>
<keyword evidence="1" id="KW-0812">Transmembrane</keyword>
<evidence type="ECO:0000313" key="2">
    <source>
        <dbReference type="EMBL" id="MBP3953660.1"/>
    </source>
</evidence>
<feature type="transmembrane region" description="Helical" evidence="1">
    <location>
        <begin position="32"/>
        <end position="51"/>
    </location>
</feature>
<keyword evidence="3" id="KW-1185">Reference proteome</keyword>
<evidence type="ECO:0000256" key="1">
    <source>
        <dbReference type="SAM" id="Phobius"/>
    </source>
</evidence>
<dbReference type="AlphaFoldDB" id="A0A940WWE7"/>
<gene>
    <name evidence="2" type="ORF">J7W16_21600</name>
</gene>
<feature type="transmembrane region" description="Helical" evidence="1">
    <location>
        <begin position="198"/>
        <end position="217"/>
    </location>
</feature>